<comment type="catalytic activity">
    <reaction evidence="4">
        <text>(sulfur carrier)-H + L-cysteine = (sulfur carrier)-SH + L-alanine</text>
        <dbReference type="Rhea" id="RHEA:43892"/>
        <dbReference type="Rhea" id="RHEA-COMP:14737"/>
        <dbReference type="Rhea" id="RHEA-COMP:14739"/>
        <dbReference type="ChEBI" id="CHEBI:29917"/>
        <dbReference type="ChEBI" id="CHEBI:35235"/>
        <dbReference type="ChEBI" id="CHEBI:57972"/>
        <dbReference type="ChEBI" id="CHEBI:64428"/>
        <dbReference type="EC" id="2.8.1.7"/>
    </reaction>
</comment>
<evidence type="ECO:0000313" key="10">
    <source>
        <dbReference type="Proteomes" id="UP000230842"/>
    </source>
</evidence>
<evidence type="ECO:0000256" key="1">
    <source>
        <dbReference type="ARBA" id="ARBA00001933"/>
    </source>
</evidence>
<dbReference type="PANTHER" id="PTHR43586">
    <property type="entry name" value="CYSTEINE DESULFURASE"/>
    <property type="match status" value="1"/>
</dbReference>
<dbReference type="SUPFAM" id="SSF53383">
    <property type="entry name" value="PLP-dependent transferases"/>
    <property type="match status" value="1"/>
</dbReference>
<feature type="signal peptide" evidence="7">
    <location>
        <begin position="1"/>
        <end position="29"/>
    </location>
</feature>
<keyword evidence="10" id="KW-1185">Reference proteome</keyword>
<feature type="region of interest" description="Disordered" evidence="6">
    <location>
        <begin position="29"/>
        <end position="51"/>
    </location>
</feature>
<dbReference type="PROSITE" id="PS51257">
    <property type="entry name" value="PROKAR_LIPOPROTEIN"/>
    <property type="match status" value="1"/>
</dbReference>
<evidence type="ECO:0000259" key="8">
    <source>
        <dbReference type="Pfam" id="PF00266"/>
    </source>
</evidence>
<organism evidence="9 10">
    <name type="scientific">Mumia flava</name>
    <dbReference type="NCBI Taxonomy" id="1348852"/>
    <lineage>
        <taxon>Bacteria</taxon>
        <taxon>Bacillati</taxon>
        <taxon>Actinomycetota</taxon>
        <taxon>Actinomycetes</taxon>
        <taxon>Propionibacteriales</taxon>
        <taxon>Nocardioidaceae</taxon>
        <taxon>Mumia</taxon>
    </lineage>
</organism>
<protein>
    <submittedName>
        <fullName evidence="9">Selenocysteine lyase/cysteine desulfurase</fullName>
    </submittedName>
</protein>
<name>A0A0B2BP20_9ACTN</name>
<accession>A0A0B2BP20</accession>
<dbReference type="PROSITE" id="PS51318">
    <property type="entry name" value="TAT"/>
    <property type="match status" value="1"/>
</dbReference>
<keyword evidence="9" id="KW-0456">Lyase</keyword>
<comment type="cofactor">
    <cofactor evidence="1 5">
        <name>pyridoxal 5'-phosphate</name>
        <dbReference type="ChEBI" id="CHEBI:597326"/>
    </cofactor>
</comment>
<dbReference type="PANTHER" id="PTHR43586:SF8">
    <property type="entry name" value="CYSTEINE DESULFURASE 1, CHLOROPLASTIC"/>
    <property type="match status" value="1"/>
</dbReference>
<dbReference type="InterPro" id="IPR020578">
    <property type="entry name" value="Aminotrans_V_PyrdxlP_BS"/>
</dbReference>
<dbReference type="PROSITE" id="PS00595">
    <property type="entry name" value="AA_TRANSFER_CLASS_5"/>
    <property type="match status" value="1"/>
</dbReference>
<comment type="similarity">
    <text evidence="2">Belongs to the class-V pyridoxal-phosphate-dependent aminotransferase family. Csd subfamily.</text>
</comment>
<gene>
    <name evidence="9" type="ORF">CLV56_0821</name>
</gene>
<dbReference type="InterPro" id="IPR015424">
    <property type="entry name" value="PyrdxlP-dep_Trfase"/>
</dbReference>
<evidence type="ECO:0000256" key="2">
    <source>
        <dbReference type="ARBA" id="ARBA00010447"/>
    </source>
</evidence>
<keyword evidence="3" id="KW-0663">Pyridoxal phosphate</keyword>
<dbReference type="InterPro" id="IPR000192">
    <property type="entry name" value="Aminotrans_V_dom"/>
</dbReference>
<dbReference type="AlphaFoldDB" id="A0A0B2BP20"/>
<keyword evidence="7" id="KW-0732">Signal</keyword>
<dbReference type="Gene3D" id="3.40.640.10">
    <property type="entry name" value="Type I PLP-dependent aspartate aminotransferase-like (Major domain)"/>
    <property type="match status" value="1"/>
</dbReference>
<sequence length="447" mass="47520">MDTDLTRRSVLTKALAASALAAASSSLMACSGSADDSPADAERGATDDPLSLSTWQDVRDSFPLSTEQAHLAAFVLAAHPDPVRRAIEQWRDALDADPALVLEDEQAHEQVAREAAAAHLGVDPMEVALTDSTTMGLGTVYNGLRLRPGDRILTTTHDFYSSHESLRLAAQRSGARLDVVTLYDDPADATADEMVRRVERGITARTRVVALTWVHSGTGVKIPVRAVADLVADANRGRPPERRAVVCLDAVHGFGASAERPADLGVDVFISGTHKWLFGPRGTGIVWARSESVDGVLPTIPAFYAPSFTNWITGGSDPSPFGLAMTAGGYHSFEHRWALPQAFAFHDAIGVERIASRTTELAGRLKEGLADLPNGRLVTPAAAEVSAGIVCYELDGLSPSDAVATLRERDHIVAGVTPYATPYLRFGPSIVNSTDEVDATIAAVAEL</sequence>
<dbReference type="GO" id="GO:0031071">
    <property type="term" value="F:cysteine desulfurase activity"/>
    <property type="evidence" value="ECO:0007669"/>
    <property type="project" value="UniProtKB-EC"/>
</dbReference>
<dbReference type="Pfam" id="PF00266">
    <property type="entry name" value="Aminotran_5"/>
    <property type="match status" value="1"/>
</dbReference>
<dbReference type="RefSeq" id="WP_039345778.1">
    <property type="nucleotide sequence ID" value="NZ_PGEZ01000001.1"/>
</dbReference>
<proteinExistence type="inferred from homology"/>
<feature type="chain" id="PRO_5039552347" evidence="7">
    <location>
        <begin position="30"/>
        <end position="447"/>
    </location>
</feature>
<dbReference type="OrthoDB" id="250246at2"/>
<evidence type="ECO:0000256" key="3">
    <source>
        <dbReference type="ARBA" id="ARBA00022898"/>
    </source>
</evidence>
<dbReference type="InterPro" id="IPR015421">
    <property type="entry name" value="PyrdxlP-dep_Trfase_major"/>
</dbReference>
<evidence type="ECO:0000256" key="4">
    <source>
        <dbReference type="ARBA" id="ARBA00050776"/>
    </source>
</evidence>
<evidence type="ECO:0000256" key="7">
    <source>
        <dbReference type="SAM" id="SignalP"/>
    </source>
</evidence>
<evidence type="ECO:0000313" key="9">
    <source>
        <dbReference type="EMBL" id="PJJ56611.1"/>
    </source>
</evidence>
<dbReference type="Gene3D" id="3.90.1150.10">
    <property type="entry name" value="Aspartate Aminotransferase, domain 1"/>
    <property type="match status" value="1"/>
</dbReference>
<dbReference type="EMBL" id="PGEZ01000001">
    <property type="protein sequence ID" value="PJJ56611.1"/>
    <property type="molecule type" value="Genomic_DNA"/>
</dbReference>
<comment type="caution">
    <text evidence="9">The sequence shown here is derived from an EMBL/GenBank/DDBJ whole genome shotgun (WGS) entry which is preliminary data.</text>
</comment>
<evidence type="ECO:0000256" key="6">
    <source>
        <dbReference type="SAM" id="MobiDB-lite"/>
    </source>
</evidence>
<feature type="domain" description="Aminotransferase class V" evidence="8">
    <location>
        <begin position="111"/>
        <end position="412"/>
    </location>
</feature>
<evidence type="ECO:0000256" key="5">
    <source>
        <dbReference type="RuleBase" id="RU004504"/>
    </source>
</evidence>
<reference evidence="9 10" key="1">
    <citation type="submission" date="2017-11" db="EMBL/GenBank/DDBJ databases">
        <title>Genomic Encyclopedia of Archaeal and Bacterial Type Strains, Phase II (KMG-II): From Individual Species to Whole Genera.</title>
        <authorList>
            <person name="Goeker M."/>
        </authorList>
    </citation>
    <scope>NUCLEOTIDE SEQUENCE [LARGE SCALE GENOMIC DNA]</scope>
    <source>
        <strain evidence="9 10">DSM 27763</strain>
    </source>
</reference>
<dbReference type="InterPro" id="IPR006311">
    <property type="entry name" value="TAT_signal"/>
</dbReference>
<dbReference type="InterPro" id="IPR015422">
    <property type="entry name" value="PyrdxlP-dep_Trfase_small"/>
</dbReference>
<dbReference type="GO" id="GO:0016829">
    <property type="term" value="F:lyase activity"/>
    <property type="evidence" value="ECO:0007669"/>
    <property type="project" value="UniProtKB-KW"/>
</dbReference>
<dbReference type="Proteomes" id="UP000230842">
    <property type="component" value="Unassembled WGS sequence"/>
</dbReference>